<name>A0A7R9FZR8_TIMSH</name>
<dbReference type="EMBL" id="OC001975">
    <property type="protein sequence ID" value="CAD7261053.1"/>
    <property type="molecule type" value="Genomic_DNA"/>
</dbReference>
<feature type="compositionally biased region" description="Basic and acidic residues" evidence="1">
    <location>
        <begin position="217"/>
        <end position="231"/>
    </location>
</feature>
<evidence type="ECO:0000313" key="2">
    <source>
        <dbReference type="EMBL" id="CAD7261053.1"/>
    </source>
</evidence>
<feature type="compositionally biased region" description="Polar residues" evidence="1">
    <location>
        <begin position="204"/>
        <end position="215"/>
    </location>
</feature>
<feature type="region of interest" description="Disordered" evidence="1">
    <location>
        <begin position="142"/>
        <end position="305"/>
    </location>
</feature>
<protein>
    <submittedName>
        <fullName evidence="2">Uncharacterized protein</fullName>
    </submittedName>
</protein>
<feature type="compositionally biased region" description="Basic and acidic residues" evidence="1">
    <location>
        <begin position="272"/>
        <end position="283"/>
    </location>
</feature>
<reference evidence="2" key="1">
    <citation type="submission" date="2020-11" db="EMBL/GenBank/DDBJ databases">
        <authorList>
            <person name="Tran Van P."/>
        </authorList>
    </citation>
    <scope>NUCLEOTIDE SEQUENCE</scope>
</reference>
<proteinExistence type="predicted"/>
<dbReference type="AlphaFoldDB" id="A0A7R9FZR8"/>
<feature type="region of interest" description="Disordered" evidence="1">
    <location>
        <begin position="390"/>
        <end position="458"/>
    </location>
</feature>
<evidence type="ECO:0000256" key="1">
    <source>
        <dbReference type="SAM" id="MobiDB-lite"/>
    </source>
</evidence>
<accession>A0A7R9FZR8</accession>
<gene>
    <name evidence="2" type="ORF">TSIB3V08_LOCUS5202</name>
</gene>
<organism evidence="2">
    <name type="scientific">Timema shepardi</name>
    <name type="common">Walking stick</name>
    <dbReference type="NCBI Taxonomy" id="629360"/>
    <lineage>
        <taxon>Eukaryota</taxon>
        <taxon>Metazoa</taxon>
        <taxon>Ecdysozoa</taxon>
        <taxon>Arthropoda</taxon>
        <taxon>Hexapoda</taxon>
        <taxon>Insecta</taxon>
        <taxon>Pterygota</taxon>
        <taxon>Neoptera</taxon>
        <taxon>Polyneoptera</taxon>
        <taxon>Phasmatodea</taxon>
        <taxon>Timematodea</taxon>
        <taxon>Timematoidea</taxon>
        <taxon>Timematidae</taxon>
        <taxon>Timema</taxon>
    </lineage>
</organism>
<feature type="compositionally biased region" description="Basic residues" evidence="1">
    <location>
        <begin position="256"/>
        <end position="267"/>
    </location>
</feature>
<sequence length="458" mass="49611">MVAWSFHKCHVQDADYWRESGFSLFDKRLGLHFQRHPSMFFSVPCNACLCESGGKKDLSSILYTVIPQFVCSQTFPPAITIIQGVSSRMQTSIVLWKKKMIDVKSASNYNTGFSVIGNPSVFICPPPHLDPYTSQDLYNPVYEELSNGSGDRGDSDPDSEECRGQAPLSEDEFAEDELSLGGGEGDAGHPQAGPQCPAECPPHSGNSSLQGSTGNDLCRDLDSSDADDRSRFLTGPQGQGLVPGRNFSLPPGCRTRTSRGLHPHQHRGPAPDPRRPSRSLDRRRGWRGKPSPNQQPSPPSPAHGEFHEGLLLDALLQMYPNVVTVGGTPLVSGRINNRGAVPGGGGHHHAVPSVTHRLPYILPTPSPAPTRNHLVNPYESVPVLNHLHQHHHGYGPTRHPEMFTTFRPAGGGKANSQDSSFGSDSGYSNNTSGGRTTSSRGRKDAHRHSAHSGELTLS</sequence>
<feature type="compositionally biased region" description="Basic and acidic residues" evidence="1">
    <location>
        <begin position="151"/>
        <end position="163"/>
    </location>
</feature>
<feature type="compositionally biased region" description="Polar residues" evidence="1">
    <location>
        <begin position="414"/>
        <end position="430"/>
    </location>
</feature>
<feature type="compositionally biased region" description="Acidic residues" evidence="1">
    <location>
        <begin position="169"/>
        <end position="178"/>
    </location>
</feature>